<keyword evidence="8" id="KW-1017">Isopeptide bond</keyword>
<dbReference type="GO" id="GO:0051480">
    <property type="term" value="P:regulation of cytosolic calcium ion concentration"/>
    <property type="evidence" value="ECO:0007669"/>
    <property type="project" value="TreeGrafter"/>
</dbReference>
<evidence type="ECO:0000256" key="12">
    <source>
        <dbReference type="ARBA" id="ARBA00045319"/>
    </source>
</evidence>
<dbReference type="InterPro" id="IPR018361">
    <property type="entry name" value="Caveolin_CS"/>
</dbReference>
<dbReference type="PANTHER" id="PTHR10844:SF16">
    <property type="entry name" value="CAVEOLIN-3"/>
    <property type="match status" value="1"/>
</dbReference>
<dbReference type="GO" id="GO:0042391">
    <property type="term" value="P:regulation of membrane potential"/>
    <property type="evidence" value="ECO:0007669"/>
    <property type="project" value="TreeGrafter"/>
</dbReference>
<dbReference type="Pfam" id="PF01146">
    <property type="entry name" value="Caveolin"/>
    <property type="match status" value="1"/>
</dbReference>
<keyword evidence="14" id="KW-0812">Transmembrane</keyword>
<keyword evidence="14" id="KW-1133">Transmembrane helix</keyword>
<feature type="region of interest" description="Disordered" evidence="13">
    <location>
        <begin position="30"/>
        <end position="59"/>
    </location>
</feature>
<dbReference type="GO" id="GO:0070836">
    <property type="term" value="P:caveola assembly"/>
    <property type="evidence" value="ECO:0007669"/>
    <property type="project" value="InterPro"/>
</dbReference>
<dbReference type="OrthoDB" id="5917823at2759"/>
<evidence type="ECO:0000256" key="4">
    <source>
        <dbReference type="ARBA" id="ARBA00004543"/>
    </source>
</evidence>
<dbReference type="AlphaFoldDB" id="A0A643CIT8"/>
<evidence type="ECO:0000256" key="9">
    <source>
        <dbReference type="ARBA" id="ARBA00022843"/>
    </source>
</evidence>
<dbReference type="GO" id="GO:0044325">
    <property type="term" value="F:transmembrane transporter binding"/>
    <property type="evidence" value="ECO:0007669"/>
    <property type="project" value="TreeGrafter"/>
</dbReference>
<accession>A0A643CIT8</accession>
<evidence type="ECO:0000256" key="2">
    <source>
        <dbReference type="ARBA" id="ARBA00004202"/>
    </source>
</evidence>
<evidence type="ECO:0000256" key="13">
    <source>
        <dbReference type="SAM" id="MobiDB-lite"/>
    </source>
</evidence>
<keyword evidence="7" id="KW-1003">Cell membrane</keyword>
<comment type="caution">
    <text evidence="15">The sequence shown here is derived from an EMBL/GenBank/DDBJ whole genome shotgun (WGS) entry which is preliminary data.</text>
</comment>
<comment type="subcellular location">
    <subcellularLocation>
        <location evidence="1">Cell membrane</location>
        <location evidence="1">Sarcolemma</location>
    </subcellularLocation>
    <subcellularLocation>
        <location evidence="2">Cell membrane</location>
        <topology evidence="2">Peripheral membrane protein</topology>
    </subcellularLocation>
    <subcellularLocation>
        <location evidence="3">Golgi apparatus membrane</location>
        <topology evidence="3">Peripheral membrane protein</topology>
    </subcellularLocation>
    <subcellularLocation>
        <location evidence="4">Membrane</location>
        <location evidence="4">Caveola</location>
        <topology evidence="4">Peripheral membrane protein</topology>
    </subcellularLocation>
</comment>
<dbReference type="EMBL" id="SGJD01001407">
    <property type="protein sequence ID" value="KAB0400089.1"/>
    <property type="molecule type" value="Genomic_DNA"/>
</dbReference>
<comment type="similarity">
    <text evidence="5">Belongs to the caveolin family.</text>
</comment>
<keyword evidence="16" id="KW-1185">Reference proteome</keyword>
<evidence type="ECO:0000256" key="11">
    <source>
        <dbReference type="ARBA" id="ARBA00023136"/>
    </source>
</evidence>
<dbReference type="GO" id="GO:0000139">
    <property type="term" value="C:Golgi membrane"/>
    <property type="evidence" value="ECO:0007669"/>
    <property type="project" value="UniProtKB-SubCell"/>
</dbReference>
<dbReference type="GO" id="GO:0005925">
    <property type="term" value="C:focal adhesion"/>
    <property type="evidence" value="ECO:0007669"/>
    <property type="project" value="TreeGrafter"/>
</dbReference>
<feature type="transmembrane region" description="Helical" evidence="14">
    <location>
        <begin position="194"/>
        <end position="217"/>
    </location>
</feature>
<evidence type="ECO:0000256" key="14">
    <source>
        <dbReference type="SAM" id="Phobius"/>
    </source>
</evidence>
<dbReference type="PANTHER" id="PTHR10844">
    <property type="entry name" value="CAVEOLIN"/>
    <property type="match status" value="1"/>
</dbReference>
<evidence type="ECO:0000313" key="16">
    <source>
        <dbReference type="Proteomes" id="UP000437017"/>
    </source>
</evidence>
<evidence type="ECO:0000256" key="6">
    <source>
        <dbReference type="ARBA" id="ARBA00017670"/>
    </source>
</evidence>
<dbReference type="PROSITE" id="PS01210">
    <property type="entry name" value="CAVEOLIN"/>
    <property type="match status" value="1"/>
</dbReference>
<keyword evidence="10" id="KW-0333">Golgi apparatus</keyword>
<evidence type="ECO:0000256" key="10">
    <source>
        <dbReference type="ARBA" id="ARBA00023034"/>
    </source>
</evidence>
<sequence>MAQEQRPDAREECPPTAPCKFITLRGVCSAAGPPASPTRQQTPPGGDHVDPPTTASRTRRLPATCRFRPGPALVTGFSCLPLTGTIQSAGSGSRALLRCILSTGPEPHTQSPSSTMMAEEHTDLEAQIVKDIHFKEIDLVNRDPKNINEDIVKVDFEDVIAEPVGTYSFDGVWKVSYTTFTVSKYWCYRLLSTLLGVPLALLWGFLFACISFCHIWAVVPCIKSYLIEIQCISHIYSLCIRTFCNPLFAALGQVCSNIKVLSLLVLLLKPETPSLAGKLSKKTMDSSEMVSQ</sequence>
<reference evidence="15 16" key="1">
    <citation type="journal article" date="2019" name="PLoS ONE">
        <title>Genomic analyses reveal an absence of contemporary introgressive admixture between fin whales and blue whales, despite known hybrids.</title>
        <authorList>
            <person name="Westbury M.V."/>
            <person name="Petersen B."/>
            <person name="Lorenzen E.D."/>
        </authorList>
    </citation>
    <scope>NUCLEOTIDE SEQUENCE [LARGE SCALE GENOMIC DNA]</scope>
    <source>
        <strain evidence="15">FinWhale-01</strain>
    </source>
</reference>
<name>A0A643CIT8_BALPH</name>
<evidence type="ECO:0000313" key="15">
    <source>
        <dbReference type="EMBL" id="KAB0400089.1"/>
    </source>
</evidence>
<evidence type="ECO:0000256" key="5">
    <source>
        <dbReference type="ARBA" id="ARBA00010988"/>
    </source>
</evidence>
<organism evidence="15 16">
    <name type="scientific">Balaenoptera physalus</name>
    <name type="common">Fin whale</name>
    <name type="synonym">Balaena physalus</name>
    <dbReference type="NCBI Taxonomy" id="9770"/>
    <lineage>
        <taxon>Eukaryota</taxon>
        <taxon>Metazoa</taxon>
        <taxon>Chordata</taxon>
        <taxon>Craniata</taxon>
        <taxon>Vertebrata</taxon>
        <taxon>Euteleostomi</taxon>
        <taxon>Mammalia</taxon>
        <taxon>Eutheria</taxon>
        <taxon>Laurasiatheria</taxon>
        <taxon>Artiodactyla</taxon>
        <taxon>Whippomorpha</taxon>
        <taxon>Cetacea</taxon>
        <taxon>Mysticeti</taxon>
        <taxon>Balaenopteridae</taxon>
        <taxon>Balaenoptera</taxon>
    </lineage>
</organism>
<evidence type="ECO:0000256" key="8">
    <source>
        <dbReference type="ARBA" id="ARBA00022499"/>
    </source>
</evidence>
<dbReference type="GO" id="GO:0030154">
    <property type="term" value="P:cell differentiation"/>
    <property type="evidence" value="ECO:0007669"/>
    <property type="project" value="TreeGrafter"/>
</dbReference>
<evidence type="ECO:0000256" key="1">
    <source>
        <dbReference type="ARBA" id="ARBA00004135"/>
    </source>
</evidence>
<dbReference type="GO" id="GO:0042383">
    <property type="term" value="C:sarcolemma"/>
    <property type="evidence" value="ECO:0007669"/>
    <property type="project" value="UniProtKB-SubCell"/>
</dbReference>
<gene>
    <name evidence="15" type="ORF">E2I00_002474</name>
</gene>
<protein>
    <recommendedName>
        <fullName evidence="6">Caveolin-3</fullName>
    </recommendedName>
</protein>
<proteinExistence type="inferred from homology"/>
<evidence type="ECO:0000256" key="7">
    <source>
        <dbReference type="ARBA" id="ARBA00022475"/>
    </source>
</evidence>
<dbReference type="Proteomes" id="UP000437017">
    <property type="component" value="Unassembled WGS sequence"/>
</dbReference>
<dbReference type="GO" id="GO:0060090">
    <property type="term" value="F:molecular adaptor activity"/>
    <property type="evidence" value="ECO:0007669"/>
    <property type="project" value="TreeGrafter"/>
</dbReference>
<dbReference type="InterPro" id="IPR001612">
    <property type="entry name" value="Caveolin"/>
</dbReference>
<keyword evidence="9" id="KW-0832">Ubl conjugation</keyword>
<dbReference type="GO" id="GO:0005901">
    <property type="term" value="C:caveola"/>
    <property type="evidence" value="ECO:0007669"/>
    <property type="project" value="UniProtKB-SubCell"/>
</dbReference>
<keyword evidence="11 14" id="KW-0472">Membrane</keyword>
<comment type="function">
    <text evidence="12">May act as a scaffolding protein within caveolar membranes. Interacts directly with G-protein alpha subunits and can functionally regulate their activity. May also regulate voltage-gated potassium channels. Plays a role in the sarcolemma repair mechanism of both skeletal muscle and cardiomyocytes that permits rapid resealing of membranes disrupted by mechanical stress. Mediates the recruitment of CAVIN2 and CAVIN3 proteins to the caveolae.</text>
</comment>
<evidence type="ECO:0000256" key="3">
    <source>
        <dbReference type="ARBA" id="ARBA00004395"/>
    </source>
</evidence>